<dbReference type="RefSeq" id="WP_036882679.1">
    <property type="nucleotide sequence ID" value="NZ_JRNR01000025.1"/>
</dbReference>
<dbReference type="Proteomes" id="UP000029538">
    <property type="component" value="Unassembled WGS sequence"/>
</dbReference>
<evidence type="ECO:0008006" key="3">
    <source>
        <dbReference type="Google" id="ProtNLM"/>
    </source>
</evidence>
<dbReference type="AlphaFoldDB" id="A0A096CWV3"/>
<dbReference type="PANTHER" id="PTHR41368">
    <property type="entry name" value="PROTEIN YGHO"/>
    <property type="match status" value="1"/>
</dbReference>
<evidence type="ECO:0000313" key="2">
    <source>
        <dbReference type="Proteomes" id="UP000029538"/>
    </source>
</evidence>
<dbReference type="EMBL" id="JRNR01000025">
    <property type="protein sequence ID" value="KGF49769.1"/>
    <property type="molecule type" value="Genomic_DNA"/>
</dbReference>
<organism evidence="1 2">
    <name type="scientific">Prevotella disiens DNF00882</name>
    <dbReference type="NCBI Taxonomy" id="1401075"/>
    <lineage>
        <taxon>Bacteria</taxon>
        <taxon>Pseudomonadati</taxon>
        <taxon>Bacteroidota</taxon>
        <taxon>Bacteroidia</taxon>
        <taxon>Bacteroidales</taxon>
        <taxon>Prevotellaceae</taxon>
        <taxon>Prevotella</taxon>
    </lineage>
</organism>
<comment type="caution">
    <text evidence="1">The sequence shown here is derived from an EMBL/GenBank/DDBJ whole genome shotgun (WGS) entry which is preliminary data.</text>
</comment>
<dbReference type="InterPro" id="IPR039968">
    <property type="entry name" value="BcerS-like"/>
</dbReference>
<proteinExistence type="predicted"/>
<gene>
    <name evidence="1" type="ORF">HMPREF0654_03790</name>
</gene>
<sequence length="381" mass="44656">MSLIQIKKVETKNELKKFIEFHYDLYEGNVYDVPPLYSDEWNVLSKDKNPAFDFCEAEYFLALKDDKIVGRVAAIINHKANKKWERKDVRFGWIEYIDDIDVSKALLTAVEEYGRSKGMDTIAGPLGFTDMDPEGMLTMGFDKLGTIATNYNYDYYPKHFEQLEGWEKDVDYLEYKINVPDQIPEKLIKLSEMIQKRYNLHIKKLTKKDIFEGGYGRKIFQLINSTYKDLYGYSELTDKQIDVYINQYFPYANLEFITVIEDGNKDNQIAGMGITIPSLSLALQKCKRGRLLPFGWWHMLKVIKFTKTEGVDLLLLGFLPEYRSKGANALLFYDLIPRYQKYGIKWGESQVEMETNGGVQSQWDMFDTVNHKRRRCFKKKL</sequence>
<reference evidence="1 2" key="1">
    <citation type="submission" date="2014-07" db="EMBL/GenBank/DDBJ databases">
        <authorList>
            <person name="McCorrison J."/>
            <person name="Sanka R."/>
            <person name="Torralba M."/>
            <person name="Gillis M."/>
            <person name="Haft D.H."/>
            <person name="Methe B."/>
            <person name="Sutton G."/>
            <person name="Nelson K.E."/>
        </authorList>
    </citation>
    <scope>NUCLEOTIDE SEQUENCE [LARGE SCALE GENOMIC DNA]</scope>
    <source>
        <strain evidence="1 2">DNF00882</strain>
    </source>
</reference>
<dbReference type="InterPro" id="IPR016181">
    <property type="entry name" value="Acyl_CoA_acyltransferase"/>
</dbReference>
<dbReference type="SUPFAM" id="SSF55729">
    <property type="entry name" value="Acyl-CoA N-acyltransferases (Nat)"/>
    <property type="match status" value="1"/>
</dbReference>
<protein>
    <recommendedName>
        <fullName evidence="3">N-acetyltransferase domain-containing protein</fullName>
    </recommendedName>
</protein>
<name>A0A096CWV3_9BACT</name>
<accession>A0A096CWV3</accession>
<evidence type="ECO:0000313" key="1">
    <source>
        <dbReference type="EMBL" id="KGF49769.1"/>
    </source>
</evidence>
<dbReference type="PANTHER" id="PTHR41368:SF1">
    <property type="entry name" value="PROTEIN YGHO"/>
    <property type="match status" value="1"/>
</dbReference>